<dbReference type="EMBL" id="FR823385">
    <property type="protein sequence ID" value="CBZ51308.1"/>
    <property type="molecule type" value="Genomic_DNA"/>
</dbReference>
<accession>F0VAQ0</accession>
<evidence type="ECO:0000313" key="3">
    <source>
        <dbReference type="Proteomes" id="UP000007494"/>
    </source>
</evidence>
<reference evidence="3" key="1">
    <citation type="journal article" date="2012" name="PLoS Pathog.">
        <title>Comparative genomics of the apicomplexan parasites Toxoplasma gondii and Neospora caninum: Coccidia differing in host range and transmission strategy.</title>
        <authorList>
            <person name="Reid A.J."/>
            <person name="Vermont S.J."/>
            <person name="Cotton J.A."/>
            <person name="Harris D."/>
            <person name="Hill-Cawthorne G.A."/>
            <person name="Konen-Waisman S."/>
            <person name="Latham S.M."/>
            <person name="Mourier T."/>
            <person name="Norton R."/>
            <person name="Quail M.A."/>
            <person name="Sanders M."/>
            <person name="Shanmugam D."/>
            <person name="Sohal A."/>
            <person name="Wasmuth J.D."/>
            <person name="Brunk B."/>
            <person name="Grigg M.E."/>
            <person name="Howard J.C."/>
            <person name="Parkinson J."/>
            <person name="Roos D.S."/>
            <person name="Trees A.J."/>
            <person name="Berriman M."/>
            <person name="Pain A."/>
            <person name="Wastling J.M."/>
        </authorList>
    </citation>
    <scope>NUCLEOTIDE SEQUENCE [LARGE SCALE GENOMIC DNA]</scope>
    <source>
        <strain evidence="3">Liverpool</strain>
    </source>
</reference>
<dbReference type="AlphaFoldDB" id="F0VAQ0"/>
<evidence type="ECO:0008006" key="4">
    <source>
        <dbReference type="Google" id="ProtNLM"/>
    </source>
</evidence>
<gene>
    <name evidence="2" type="ORF">NCLIV_043740</name>
</gene>
<name>F0VAQ0_NEOCL</name>
<feature type="region of interest" description="Disordered" evidence="1">
    <location>
        <begin position="114"/>
        <end position="162"/>
    </location>
</feature>
<evidence type="ECO:0000313" key="2">
    <source>
        <dbReference type="EMBL" id="CBZ51308.1"/>
    </source>
</evidence>
<keyword evidence="3" id="KW-1185">Reference proteome</keyword>
<dbReference type="OrthoDB" id="10399191at2759"/>
<dbReference type="InParanoid" id="F0VAQ0"/>
<feature type="region of interest" description="Disordered" evidence="1">
    <location>
        <begin position="275"/>
        <end position="296"/>
    </location>
</feature>
<proteinExistence type="predicted"/>
<dbReference type="RefSeq" id="XP_003881341.1">
    <property type="nucleotide sequence ID" value="XM_003881292.1"/>
</dbReference>
<sequence>MTLRSYVQLGIRILKQQAKEIKEIWEDMDIYVERRTAYYIASHVNPYPSDRVLDECRNTARKAYRSRGKRRKEEAAKLEAQADMWEKWLASGAILHDDPGEGTSSVTGAAQQVAESMPTAHRPGIRARGRPRKRQRVETTATAVPSDPLVSGTPPAAAQTGSLSGTVLGSTVTLERLGSVSYAQLAVDALTREASYLLYRWGNEKGYVRAFVAENLHRGITRSPGQAQVRKWIGRAQSTYDCLGQAHVQQAASLINIANDIRRKAAAAGIEIRSAQETRTHGPPSSDHLAAPQAEGLSSGACVKSIQTLQPPKLQPV</sequence>
<evidence type="ECO:0000256" key="1">
    <source>
        <dbReference type="SAM" id="MobiDB-lite"/>
    </source>
</evidence>
<dbReference type="Proteomes" id="UP000007494">
    <property type="component" value="Chromosome IX"/>
</dbReference>
<protein>
    <recommendedName>
        <fullName evidence="4">KRUF family protein</fullName>
    </recommendedName>
</protein>
<dbReference type="VEuPathDB" id="ToxoDB:NCLIV_043740"/>
<feature type="compositionally biased region" description="Basic residues" evidence="1">
    <location>
        <begin position="123"/>
        <end position="135"/>
    </location>
</feature>
<organism evidence="2 3">
    <name type="scientific">Neospora caninum (strain Liverpool)</name>
    <dbReference type="NCBI Taxonomy" id="572307"/>
    <lineage>
        <taxon>Eukaryota</taxon>
        <taxon>Sar</taxon>
        <taxon>Alveolata</taxon>
        <taxon>Apicomplexa</taxon>
        <taxon>Conoidasida</taxon>
        <taxon>Coccidia</taxon>
        <taxon>Eucoccidiorida</taxon>
        <taxon>Eimeriorina</taxon>
        <taxon>Sarcocystidae</taxon>
        <taxon>Neospora</taxon>
    </lineage>
</organism>
<dbReference type="GeneID" id="13440293"/>
<dbReference type="OMA" id="AQETRTH"/>